<name>E8N6C0_ANATU</name>
<evidence type="ECO:0000313" key="1">
    <source>
        <dbReference type="EMBL" id="BAJ63984.1"/>
    </source>
</evidence>
<keyword evidence="2" id="KW-1185">Reference proteome</keyword>
<proteinExistence type="predicted"/>
<dbReference type="EMBL" id="AP012029">
    <property type="protein sequence ID" value="BAJ63984.1"/>
    <property type="molecule type" value="Genomic_DNA"/>
</dbReference>
<reference evidence="1 2" key="1">
    <citation type="submission" date="2010-12" db="EMBL/GenBank/DDBJ databases">
        <title>Whole genome sequence of Anaerolinea thermophila UNI-1.</title>
        <authorList>
            <person name="Narita-Yamada S."/>
            <person name="Kishi E."/>
            <person name="Watanabe Y."/>
            <person name="Takasaki K."/>
            <person name="Ankai A."/>
            <person name="Oguchi A."/>
            <person name="Fukui S."/>
            <person name="Takahashi M."/>
            <person name="Yashiro I."/>
            <person name="Hosoyama A."/>
            <person name="Sekiguchi Y."/>
            <person name="Hanada S."/>
            <person name="Fujita N."/>
        </authorList>
    </citation>
    <scope>NUCLEOTIDE SEQUENCE [LARGE SCALE GENOMIC DNA]</scope>
    <source>
        <strain evidence="2">DSM 14523 / JCM 11388 / NBRC 100420 / UNI-1</strain>
    </source>
</reference>
<dbReference type="InParanoid" id="E8N6C0"/>
<sequence>MFWKKTFAFLAIFVLVSIFLGLATPDLSSAQTVPTMAPTTVVPPPEEPVPTPKSKGAPLYCVKAPLSKEVEVELSLLRFPETRNKDIWGGVINPPGTACDEAVELVCKIPVRYLPQRSQLNYWREALEVRQYVKGVVDDSQSCRPKKVYFELTWYERWVHDKMPERFGFFWFNPNKKEWQSCEDVSFEPEVGKYGRISCSTLEWGYFTLGWKPPKNK</sequence>
<dbReference type="AlphaFoldDB" id="E8N6C0"/>
<dbReference type="OrthoDB" id="9857985at2"/>
<gene>
    <name evidence="1" type="ordered locus">ANT_19580</name>
</gene>
<dbReference type="STRING" id="926569.ANT_19580"/>
<protein>
    <submittedName>
        <fullName evidence="1">Uncharacterized protein</fullName>
    </submittedName>
</protein>
<evidence type="ECO:0000313" key="2">
    <source>
        <dbReference type="Proteomes" id="UP000008922"/>
    </source>
</evidence>
<organism evidence="1 2">
    <name type="scientific">Anaerolinea thermophila (strain DSM 14523 / JCM 11388 / NBRC 100420 / UNI-1)</name>
    <dbReference type="NCBI Taxonomy" id="926569"/>
    <lineage>
        <taxon>Bacteria</taxon>
        <taxon>Bacillati</taxon>
        <taxon>Chloroflexota</taxon>
        <taxon>Anaerolineae</taxon>
        <taxon>Anaerolineales</taxon>
        <taxon>Anaerolineaceae</taxon>
        <taxon>Anaerolinea</taxon>
    </lineage>
</organism>
<dbReference type="Proteomes" id="UP000008922">
    <property type="component" value="Chromosome"/>
</dbReference>
<dbReference type="RefSeq" id="WP_013560357.1">
    <property type="nucleotide sequence ID" value="NC_014960.1"/>
</dbReference>
<dbReference type="KEGG" id="atm:ANT_19580"/>
<accession>E8N6C0</accession>
<dbReference type="HOGENOM" id="CLU_1270123_0_0_0"/>